<reference evidence="2 3" key="1">
    <citation type="submission" date="2024-08" db="EMBL/GenBank/DDBJ databases">
        <authorList>
            <person name="Ishaq N."/>
        </authorList>
    </citation>
    <scope>NUCLEOTIDE SEQUENCE [LARGE SCALE GENOMIC DNA]</scope>
    <source>
        <strain evidence="2 3">JCM 30400</strain>
    </source>
</reference>
<protein>
    <submittedName>
        <fullName evidence="2">GNAT family N-acetyltransferase</fullName>
    </submittedName>
</protein>
<dbReference type="InterPro" id="IPR000182">
    <property type="entry name" value="GNAT_dom"/>
</dbReference>
<gene>
    <name evidence="2" type="ORF">ACCI51_15660</name>
</gene>
<dbReference type="Gene3D" id="3.40.630.30">
    <property type="match status" value="1"/>
</dbReference>
<dbReference type="PANTHER" id="PTHR39173:SF1">
    <property type="entry name" value="ACETYLTRANSFERASE"/>
    <property type="match status" value="1"/>
</dbReference>
<organism evidence="2 3">
    <name type="scientific">Microbulbifer echini</name>
    <dbReference type="NCBI Taxonomy" id="1529067"/>
    <lineage>
        <taxon>Bacteria</taxon>
        <taxon>Pseudomonadati</taxon>
        <taxon>Pseudomonadota</taxon>
        <taxon>Gammaproteobacteria</taxon>
        <taxon>Cellvibrionales</taxon>
        <taxon>Microbulbiferaceae</taxon>
        <taxon>Microbulbifer</taxon>
    </lineage>
</organism>
<dbReference type="Proteomes" id="UP001569414">
    <property type="component" value="Unassembled WGS sequence"/>
</dbReference>
<dbReference type="SUPFAM" id="SSF55729">
    <property type="entry name" value="Acyl-CoA N-acyltransferases (Nat)"/>
    <property type="match status" value="1"/>
</dbReference>
<dbReference type="EMBL" id="JBGMEL010000017">
    <property type="protein sequence ID" value="MFA0791985.1"/>
    <property type="molecule type" value="Genomic_DNA"/>
</dbReference>
<dbReference type="Pfam" id="PF00583">
    <property type="entry name" value="Acetyltransf_1"/>
    <property type="match status" value="1"/>
</dbReference>
<dbReference type="PANTHER" id="PTHR39173">
    <property type="entry name" value="ACETYLTRANSFERASE"/>
    <property type="match status" value="1"/>
</dbReference>
<comment type="caution">
    <text evidence="2">The sequence shown here is derived from an EMBL/GenBank/DDBJ whole genome shotgun (WGS) entry which is preliminary data.</text>
</comment>
<dbReference type="InterPro" id="IPR016181">
    <property type="entry name" value="Acyl_CoA_acyltransferase"/>
</dbReference>
<evidence type="ECO:0000313" key="3">
    <source>
        <dbReference type="Proteomes" id="UP001569414"/>
    </source>
</evidence>
<dbReference type="RefSeq" id="WP_371844409.1">
    <property type="nucleotide sequence ID" value="NZ_JBGMEL010000017.1"/>
</dbReference>
<feature type="domain" description="N-acetyltransferase" evidence="1">
    <location>
        <begin position="1"/>
        <end position="168"/>
    </location>
</feature>
<dbReference type="PROSITE" id="PS51186">
    <property type="entry name" value="GNAT"/>
    <property type="match status" value="1"/>
</dbReference>
<dbReference type="CDD" id="cd04301">
    <property type="entry name" value="NAT_SF"/>
    <property type="match status" value="1"/>
</dbReference>
<proteinExistence type="predicted"/>
<sequence length="177" mass="19728">MKLVTPSAQYEHSYRRYIEDLGNEERYPFPLDFDHADFAALIDRLEDFASGNHLPDGYVPSTTLWLVEGSELVGVTNIRHYLNDAIAHCGGHIGLGIRPSFRGKGLGKLLMELSINRLRIMGAEPIHIHCHKDNSASANTIKACGGTLQSEVEVDGYTVQRYLVITTDPKHCPDQQP</sequence>
<evidence type="ECO:0000313" key="2">
    <source>
        <dbReference type="EMBL" id="MFA0791985.1"/>
    </source>
</evidence>
<name>A0ABV4NRG8_9GAMM</name>
<keyword evidence="3" id="KW-1185">Reference proteome</keyword>
<evidence type="ECO:0000259" key="1">
    <source>
        <dbReference type="PROSITE" id="PS51186"/>
    </source>
</evidence>
<accession>A0ABV4NRG8</accession>